<dbReference type="InterPro" id="IPR002711">
    <property type="entry name" value="HNH"/>
</dbReference>
<dbReference type="RefSeq" id="YP_009848281.1">
    <property type="nucleotide sequence ID" value="NC_048782.1"/>
</dbReference>
<accession>A0A515MHC6</accession>
<name>A0A515MHC6_9CAUD</name>
<reference evidence="2 3" key="1">
    <citation type="submission" date="2019-05" db="EMBL/GenBank/DDBJ databases">
        <authorList>
            <person name="Andrick R."/>
            <person name="Dugal D."/>
            <person name="Kinney M."/>
            <person name="Taplin D."/>
            <person name="Molloy S.D."/>
            <person name="Garlena R.A."/>
            <person name="Russell D.A."/>
            <person name="Pope W.H."/>
            <person name="Jacobs-Sera D."/>
            <person name="Hatfull G.F."/>
        </authorList>
    </citation>
    <scope>NUCLEOTIDE SEQUENCE [LARGE SCALE GENOMIC DNA]</scope>
</reference>
<keyword evidence="2" id="KW-0540">Nuclease</keyword>
<dbReference type="InterPro" id="IPR003615">
    <property type="entry name" value="HNH_nuc"/>
</dbReference>
<proteinExistence type="predicted"/>
<dbReference type="GO" id="GO:0004519">
    <property type="term" value="F:endonuclease activity"/>
    <property type="evidence" value="ECO:0007669"/>
    <property type="project" value="UniProtKB-KW"/>
</dbReference>
<evidence type="ECO:0000313" key="3">
    <source>
        <dbReference type="Proteomes" id="UP000320841"/>
    </source>
</evidence>
<evidence type="ECO:0000259" key="1">
    <source>
        <dbReference type="SMART" id="SM00507"/>
    </source>
</evidence>
<organism evidence="2 3">
    <name type="scientific">Rhodococcus phage Sleepyhead</name>
    <dbReference type="NCBI Taxonomy" id="2591131"/>
    <lineage>
        <taxon>Viruses</taxon>
        <taxon>Duplodnaviria</taxon>
        <taxon>Heunggongvirae</taxon>
        <taxon>Uroviricota</taxon>
        <taxon>Caudoviricetes</taxon>
        <taxon>Sleepyheadvirus</taxon>
        <taxon>Sleepyheadvirus sleepyhead</taxon>
    </lineage>
</organism>
<dbReference type="Proteomes" id="UP000320841">
    <property type="component" value="Segment"/>
</dbReference>
<dbReference type="GO" id="GO:0008270">
    <property type="term" value="F:zinc ion binding"/>
    <property type="evidence" value="ECO:0007669"/>
    <property type="project" value="InterPro"/>
</dbReference>
<dbReference type="Pfam" id="PF01844">
    <property type="entry name" value="HNH"/>
    <property type="match status" value="1"/>
</dbReference>
<keyword evidence="2" id="KW-0255">Endonuclease</keyword>
<gene>
    <name evidence="2" type="primary">67</name>
    <name evidence="2" type="ORF">SEA_SLEEPYHEAD_67</name>
</gene>
<dbReference type="GeneID" id="55618699"/>
<dbReference type="CDD" id="cd00085">
    <property type="entry name" value="HNHc"/>
    <property type="match status" value="1"/>
</dbReference>
<evidence type="ECO:0000313" key="2">
    <source>
        <dbReference type="EMBL" id="QDM56082.1"/>
    </source>
</evidence>
<dbReference type="KEGG" id="vg:55618699"/>
<dbReference type="EMBL" id="MK967380">
    <property type="protein sequence ID" value="QDM56082.1"/>
    <property type="molecule type" value="Genomic_DNA"/>
</dbReference>
<dbReference type="SMART" id="SM00507">
    <property type="entry name" value="HNHc"/>
    <property type="match status" value="1"/>
</dbReference>
<feature type="domain" description="HNH nuclease" evidence="1">
    <location>
        <begin position="13"/>
        <end position="72"/>
    </location>
</feature>
<keyword evidence="3" id="KW-1185">Reference proteome</keyword>
<keyword evidence="2" id="KW-0378">Hydrolase</keyword>
<sequence>MTVHRTSNRRYRTNRAKTLEGQPVCALCGRAIDKTLPQYHPHSGTAHHVLPYAKGGTDELTNLVPAHLECNQKQGDKLDPVIDRTSREWI</sequence>
<dbReference type="GO" id="GO:0003676">
    <property type="term" value="F:nucleic acid binding"/>
    <property type="evidence" value="ECO:0007669"/>
    <property type="project" value="InterPro"/>
</dbReference>
<dbReference type="Gene3D" id="1.10.30.50">
    <property type="match status" value="1"/>
</dbReference>
<protein>
    <submittedName>
        <fullName evidence="2">HNH endonuclease</fullName>
    </submittedName>
</protein>